<dbReference type="Proteomes" id="UP000683925">
    <property type="component" value="Unassembled WGS sequence"/>
</dbReference>
<evidence type="ECO:0000313" key="1">
    <source>
        <dbReference type="EMBL" id="CAD8194137.1"/>
    </source>
</evidence>
<reference evidence="1" key="1">
    <citation type="submission" date="2021-01" db="EMBL/GenBank/DDBJ databases">
        <authorList>
            <consortium name="Genoscope - CEA"/>
            <person name="William W."/>
        </authorList>
    </citation>
    <scope>NUCLEOTIDE SEQUENCE</scope>
</reference>
<dbReference type="AlphaFoldDB" id="A0A8S1WZQ9"/>
<comment type="caution">
    <text evidence="1">The sequence shown here is derived from an EMBL/GenBank/DDBJ whole genome shotgun (WGS) entry which is preliminary data.</text>
</comment>
<accession>A0A8S1WZQ9</accession>
<gene>
    <name evidence="1" type="ORF">POCTA_138.1.T1060080</name>
</gene>
<proteinExistence type="predicted"/>
<sequence length="79" mass="9310">MGISIKSYRMLKQKHFLEQNVHLFISIETKPECDKLKCLVIQFLGKIGQLQKRDTAFIFALKKRDQVDHFQKQINLSFG</sequence>
<keyword evidence="2" id="KW-1185">Reference proteome</keyword>
<protein>
    <submittedName>
        <fullName evidence="1">Uncharacterized protein</fullName>
    </submittedName>
</protein>
<name>A0A8S1WZQ9_PAROT</name>
<organism evidence="1 2">
    <name type="scientific">Paramecium octaurelia</name>
    <dbReference type="NCBI Taxonomy" id="43137"/>
    <lineage>
        <taxon>Eukaryota</taxon>
        <taxon>Sar</taxon>
        <taxon>Alveolata</taxon>
        <taxon>Ciliophora</taxon>
        <taxon>Intramacronucleata</taxon>
        <taxon>Oligohymenophorea</taxon>
        <taxon>Peniculida</taxon>
        <taxon>Parameciidae</taxon>
        <taxon>Paramecium</taxon>
    </lineage>
</organism>
<evidence type="ECO:0000313" key="2">
    <source>
        <dbReference type="Proteomes" id="UP000683925"/>
    </source>
</evidence>
<dbReference type="EMBL" id="CAJJDP010000106">
    <property type="protein sequence ID" value="CAD8194137.1"/>
    <property type="molecule type" value="Genomic_DNA"/>
</dbReference>